<protein>
    <submittedName>
        <fullName evidence="1">Uncharacterized protein</fullName>
    </submittedName>
</protein>
<organism evidence="1">
    <name type="scientific">uncultured prokaryote</name>
    <dbReference type="NCBI Taxonomy" id="198431"/>
    <lineage>
        <taxon>unclassified sequences</taxon>
        <taxon>environmental samples</taxon>
    </lineage>
</organism>
<evidence type="ECO:0000313" key="1">
    <source>
        <dbReference type="EMBL" id="CRY96060.1"/>
    </source>
</evidence>
<dbReference type="AlphaFoldDB" id="A0A0H5Q3T4"/>
<reference evidence="1" key="1">
    <citation type="submission" date="2015-06" db="EMBL/GenBank/DDBJ databases">
        <authorList>
            <person name="Joergensen T."/>
        </authorList>
    </citation>
    <scope>NUCLEOTIDE SEQUENCE</scope>
    <source>
        <strain evidence="1">RGFK0894</strain>
    </source>
</reference>
<proteinExistence type="predicted"/>
<accession>A0A0H5Q3T4</accession>
<name>A0A0H5Q3T4_9ZZZZ</name>
<dbReference type="EMBL" id="LN853495">
    <property type="protein sequence ID" value="CRY96060.1"/>
    <property type="molecule type" value="Genomic_DNA"/>
</dbReference>
<reference evidence="1" key="2">
    <citation type="submission" date="2015-07" db="EMBL/GenBank/DDBJ databases">
        <title>Plasmids, circular viruses and viroids from rat gut.</title>
        <authorList>
            <person name="Jorgensen T.J."/>
            <person name="Hansen M.A."/>
            <person name="Xu Z."/>
            <person name="Tabak M.A."/>
            <person name="Sorensen S.J."/>
            <person name="Hansen L.H."/>
        </authorList>
    </citation>
    <scope>NUCLEOTIDE SEQUENCE</scope>
    <source>
        <strain evidence="1">RGFK0894</strain>
    </source>
</reference>
<sequence>MEQITISAVRNKGSRNVHYDVTVAPAGGRAGSSWKGNPSRLAADQTLDADLAAYLLRSVQGALAAFQLINKRKFEEIELPLDSPLPD</sequence>